<dbReference type="InterPro" id="IPR051628">
    <property type="entry name" value="LUBAC_E3_Ligases"/>
</dbReference>
<feature type="region of interest" description="Disordered" evidence="8">
    <location>
        <begin position="10"/>
        <end position="44"/>
    </location>
</feature>
<evidence type="ECO:0000256" key="6">
    <source>
        <dbReference type="ARBA" id="ARBA00022786"/>
    </source>
</evidence>
<dbReference type="AlphaFoldDB" id="A0AAD9D8Y9"/>
<sequence>MNEVIDLVDDVSSFVGNSSSPGSPMRKNRKRRLPTAATGRNTTTTLTDDNVIDLEASSSPSQNTKGRFMTVAASKTNNSAAGSAAGSGVIDLEAASPLIRSKRSPRRNDRTETKQKFLRLGLATLDDDDVEAASSSSPFLRSKRSPRKTARTSNKTKLRFERMGLLNRDNDSDDDDSIIEILSPEAAKISSSVAAAASKAQKSPLLYDLSKSTIDRIREVFPLVSSQKVQSFLQRASSYVDKGDEQSDQVMMQIVMTVLSEYPLGETIPDEAFAAAAVGGHIDASAATTTSEQCDDGKVASSATGKQKIAQLECNCCFVDYPFEEMVSCRSAGHLFCKTCLQKHTEQRVFGLGSLGVKNGSTHNNNSKNTSKALEILCMHSSGCTSGFHEGQLRKALSEKVLKKYDEMQYAAVIEQANTTGDISRCPKCNFIAFAEKTVKTFHCPQCSFKSCRECGEEAHPGIKCDEVESKTETDGRKNVEEAMTQALVRTCPRPFCRKKFLKTDGCNKMTCACGAFVCYVCRQEIPKNVAYAHFCQTPHCNHKSCGKCALYADLEKEDEKRVKEAAKKAAKKQKTDVDVESLLKNPNPPAAAAAARGGRGGRGGGGHVPGLHQQIQQLQQLRQQGRQQARQQALQHLQRAQQMNQQLQRHVQHIQAQQRRAQQGGRGGGNNGRRRNRGRR</sequence>
<dbReference type="CDD" id="cd20353">
    <property type="entry name" value="Rcat_RBR_RNF216"/>
    <property type="match status" value="1"/>
</dbReference>
<comment type="pathway">
    <text evidence="1">Protein modification; protein ubiquitination.</text>
</comment>
<dbReference type="GO" id="GO:0061630">
    <property type="term" value="F:ubiquitin protein ligase activity"/>
    <property type="evidence" value="ECO:0007669"/>
    <property type="project" value="UniProtKB-EC"/>
</dbReference>
<dbReference type="InterPro" id="IPR047545">
    <property type="entry name" value="BRcat_RBR_RNF216"/>
</dbReference>
<dbReference type="Pfam" id="PF26200">
    <property type="entry name" value="Rcat_RNF216"/>
    <property type="match status" value="1"/>
</dbReference>
<evidence type="ECO:0000313" key="11">
    <source>
        <dbReference type="Proteomes" id="UP001224775"/>
    </source>
</evidence>
<feature type="region of interest" description="Disordered" evidence="8">
    <location>
        <begin position="133"/>
        <end position="155"/>
    </location>
</feature>
<dbReference type="SMART" id="SM00647">
    <property type="entry name" value="IBR"/>
    <property type="match status" value="2"/>
</dbReference>
<keyword evidence="6" id="KW-0833">Ubl conjugation pathway</keyword>
<comment type="caution">
    <text evidence="10">The sequence shown here is derived from an EMBL/GenBank/DDBJ whole genome shotgun (WGS) entry which is preliminary data.</text>
</comment>
<dbReference type="Gene3D" id="3.30.40.10">
    <property type="entry name" value="Zinc/RING finger domain, C3HC4 (zinc finger)"/>
    <property type="match status" value="1"/>
</dbReference>
<dbReference type="GO" id="GO:0008270">
    <property type="term" value="F:zinc ion binding"/>
    <property type="evidence" value="ECO:0007669"/>
    <property type="project" value="UniProtKB-KW"/>
</dbReference>
<feature type="compositionally biased region" description="Basic and acidic residues" evidence="8">
    <location>
        <begin position="569"/>
        <end position="578"/>
    </location>
</feature>
<feature type="region of interest" description="Disordered" evidence="8">
    <location>
        <begin position="569"/>
        <end position="611"/>
    </location>
</feature>
<evidence type="ECO:0000256" key="8">
    <source>
        <dbReference type="SAM" id="MobiDB-lite"/>
    </source>
</evidence>
<dbReference type="SUPFAM" id="SSF57850">
    <property type="entry name" value="RING/U-box"/>
    <property type="match status" value="2"/>
</dbReference>
<feature type="compositionally biased region" description="Gly residues" evidence="8">
    <location>
        <begin position="598"/>
        <end position="609"/>
    </location>
</feature>
<evidence type="ECO:0000256" key="3">
    <source>
        <dbReference type="ARBA" id="ARBA00022723"/>
    </source>
</evidence>
<feature type="compositionally biased region" description="Low complexity" evidence="8">
    <location>
        <begin position="35"/>
        <end position="44"/>
    </location>
</feature>
<evidence type="ECO:0000259" key="9">
    <source>
        <dbReference type="PROSITE" id="PS51873"/>
    </source>
</evidence>
<evidence type="ECO:0000313" key="10">
    <source>
        <dbReference type="EMBL" id="KAK1738656.1"/>
    </source>
</evidence>
<evidence type="ECO:0000256" key="2">
    <source>
        <dbReference type="ARBA" id="ARBA00022679"/>
    </source>
</evidence>
<dbReference type="InterPro" id="IPR047546">
    <property type="entry name" value="Rcat_RBR_RNF216"/>
</dbReference>
<dbReference type="EC" id="2.3.2.27" evidence="10"/>
<feature type="compositionally biased region" description="Basic residues" evidence="8">
    <location>
        <begin position="141"/>
        <end position="155"/>
    </location>
</feature>
<feature type="region of interest" description="Disordered" evidence="8">
    <location>
        <begin position="641"/>
        <end position="681"/>
    </location>
</feature>
<dbReference type="PROSITE" id="PS51873">
    <property type="entry name" value="TRIAD"/>
    <property type="match status" value="1"/>
</dbReference>
<dbReference type="InterPro" id="IPR047544">
    <property type="entry name" value="RING-HC_RBR_RNF216"/>
</dbReference>
<proteinExistence type="predicted"/>
<keyword evidence="5" id="KW-0863">Zinc-finger</keyword>
<evidence type="ECO:0000256" key="1">
    <source>
        <dbReference type="ARBA" id="ARBA00004906"/>
    </source>
</evidence>
<evidence type="ECO:0000256" key="7">
    <source>
        <dbReference type="ARBA" id="ARBA00022833"/>
    </source>
</evidence>
<dbReference type="InterPro" id="IPR013083">
    <property type="entry name" value="Znf_RING/FYVE/PHD"/>
</dbReference>
<keyword evidence="2 10" id="KW-0808">Transferase</keyword>
<accession>A0AAD9D8Y9</accession>
<protein>
    <submittedName>
        <fullName evidence="10">E3 ubiquitin-protein ligase RNF216</fullName>
        <ecNumber evidence="10">2.3.2.27</ecNumber>
    </submittedName>
</protein>
<dbReference type="InterPro" id="IPR044066">
    <property type="entry name" value="TRIAD_supradom"/>
</dbReference>
<feature type="domain" description="RING-type" evidence="9">
    <location>
        <begin position="310"/>
        <end position="550"/>
    </location>
</feature>
<gene>
    <name evidence="10" type="ORF">QTG54_010686</name>
</gene>
<keyword evidence="7" id="KW-0862">Zinc</keyword>
<dbReference type="Pfam" id="PF26191">
    <property type="entry name" value="RING-HC_RBR_RNF216"/>
    <property type="match status" value="1"/>
</dbReference>
<organism evidence="10 11">
    <name type="scientific">Skeletonema marinoi</name>
    <dbReference type="NCBI Taxonomy" id="267567"/>
    <lineage>
        <taxon>Eukaryota</taxon>
        <taxon>Sar</taxon>
        <taxon>Stramenopiles</taxon>
        <taxon>Ochrophyta</taxon>
        <taxon>Bacillariophyta</taxon>
        <taxon>Coscinodiscophyceae</taxon>
        <taxon>Thalassiosirophycidae</taxon>
        <taxon>Thalassiosirales</taxon>
        <taxon>Skeletonemataceae</taxon>
        <taxon>Skeletonema</taxon>
        <taxon>Skeletonema marinoi-dohrnii complex</taxon>
    </lineage>
</organism>
<name>A0AAD9D8Y9_9STRA</name>
<dbReference type="PANTHER" id="PTHR22770:SF47">
    <property type="entry name" value="E3 UBIQUITIN-PROTEIN LIGASE RNF216"/>
    <property type="match status" value="1"/>
</dbReference>
<keyword evidence="4" id="KW-0677">Repeat</keyword>
<reference evidence="10" key="1">
    <citation type="submission" date="2023-06" db="EMBL/GenBank/DDBJ databases">
        <title>Survivors Of The Sea: Transcriptome response of Skeletonema marinoi to long-term dormancy.</title>
        <authorList>
            <person name="Pinder M.I.M."/>
            <person name="Kourtchenko O."/>
            <person name="Robertson E.K."/>
            <person name="Larsson T."/>
            <person name="Maumus F."/>
            <person name="Osuna-Cruz C.M."/>
            <person name="Vancaester E."/>
            <person name="Stenow R."/>
            <person name="Vandepoele K."/>
            <person name="Ploug H."/>
            <person name="Bruchert V."/>
            <person name="Godhe A."/>
            <person name="Topel M."/>
        </authorList>
    </citation>
    <scope>NUCLEOTIDE SEQUENCE</scope>
    <source>
        <strain evidence="10">R05AC</strain>
    </source>
</reference>
<dbReference type="PANTHER" id="PTHR22770">
    <property type="entry name" value="UBIQUITIN CONJUGATING ENZYME 7 INTERACTING PROTEIN-RELATED"/>
    <property type="match status" value="1"/>
</dbReference>
<dbReference type="CDD" id="cd16630">
    <property type="entry name" value="RING-HC_RBR_RNF216"/>
    <property type="match status" value="1"/>
</dbReference>
<keyword evidence="11" id="KW-1185">Reference proteome</keyword>
<keyword evidence="10" id="KW-0012">Acyltransferase</keyword>
<dbReference type="Gene3D" id="1.20.120.1750">
    <property type="match status" value="1"/>
</dbReference>
<dbReference type="Pfam" id="PF01485">
    <property type="entry name" value="IBR"/>
    <property type="match status" value="1"/>
</dbReference>
<dbReference type="EMBL" id="JATAAI010000020">
    <property type="protein sequence ID" value="KAK1738656.1"/>
    <property type="molecule type" value="Genomic_DNA"/>
</dbReference>
<dbReference type="CDD" id="cd20339">
    <property type="entry name" value="BRcat_RBR_RNF216"/>
    <property type="match status" value="1"/>
</dbReference>
<keyword evidence="3" id="KW-0479">Metal-binding</keyword>
<evidence type="ECO:0000256" key="4">
    <source>
        <dbReference type="ARBA" id="ARBA00022737"/>
    </source>
</evidence>
<dbReference type="Proteomes" id="UP001224775">
    <property type="component" value="Unassembled WGS sequence"/>
</dbReference>
<feature type="compositionally biased region" description="Low complexity" evidence="8">
    <location>
        <begin position="11"/>
        <end position="24"/>
    </location>
</feature>
<evidence type="ECO:0000256" key="5">
    <source>
        <dbReference type="ARBA" id="ARBA00022771"/>
    </source>
</evidence>
<dbReference type="InterPro" id="IPR002867">
    <property type="entry name" value="IBR_dom"/>
</dbReference>